<dbReference type="GO" id="GO:0005789">
    <property type="term" value="C:endoplasmic reticulum membrane"/>
    <property type="evidence" value="ECO:0007669"/>
    <property type="project" value="UniProtKB-SubCell"/>
</dbReference>
<evidence type="ECO:0000256" key="2">
    <source>
        <dbReference type="ARBA" id="ARBA00022692"/>
    </source>
</evidence>
<keyword evidence="4" id="KW-0472">Membrane</keyword>
<dbReference type="PANTHER" id="PTHR11073">
    <property type="entry name" value="CALRETICULIN AND CALNEXIN"/>
    <property type="match status" value="1"/>
</dbReference>
<organism evidence="7 8">
    <name type="scientific">Apium graveolens</name>
    <name type="common">Celery</name>
    <dbReference type="NCBI Taxonomy" id="4045"/>
    <lineage>
        <taxon>Eukaryota</taxon>
        <taxon>Viridiplantae</taxon>
        <taxon>Streptophyta</taxon>
        <taxon>Embryophyta</taxon>
        <taxon>Tracheophyta</taxon>
        <taxon>Spermatophyta</taxon>
        <taxon>Magnoliopsida</taxon>
        <taxon>eudicotyledons</taxon>
        <taxon>Gunneridae</taxon>
        <taxon>Pentapetalae</taxon>
        <taxon>asterids</taxon>
        <taxon>campanulids</taxon>
        <taxon>Apiales</taxon>
        <taxon>Apiaceae</taxon>
        <taxon>Apioideae</taxon>
        <taxon>apioid superclade</taxon>
        <taxon>Apieae</taxon>
        <taxon>Apium</taxon>
    </lineage>
</organism>
<dbReference type="AlphaFoldDB" id="A0A6L5BAL6"/>
<evidence type="ECO:0000256" key="6">
    <source>
        <dbReference type="SAM" id="MobiDB-lite"/>
    </source>
</evidence>
<dbReference type="PANTHER" id="PTHR11073:SF1">
    <property type="entry name" value="CALNEXIN 14D-RELATED"/>
    <property type="match status" value="1"/>
</dbReference>
<protein>
    <submittedName>
        <fullName evidence="7">Uncharacterized protein</fullName>
    </submittedName>
</protein>
<proteinExistence type="inferred from homology"/>
<evidence type="ECO:0000313" key="8">
    <source>
        <dbReference type="Proteomes" id="UP000593563"/>
    </source>
</evidence>
<dbReference type="EMBL" id="WRXP01000401">
    <property type="protein sequence ID" value="KAF1002786.1"/>
    <property type="molecule type" value="Genomic_DNA"/>
</dbReference>
<comment type="subcellular location">
    <subcellularLocation>
        <location evidence="1">Endoplasmic reticulum membrane</location>
        <topology evidence="1">Single-pass membrane protein</topology>
    </subcellularLocation>
</comment>
<gene>
    <name evidence="7" type="ORF">AG4045_024766</name>
</gene>
<evidence type="ECO:0000256" key="3">
    <source>
        <dbReference type="ARBA" id="ARBA00022989"/>
    </source>
</evidence>
<accession>A0A6L5BAL6</accession>
<name>A0A6L5BAL6_APIGR</name>
<keyword evidence="5" id="KW-0143">Chaperone</keyword>
<dbReference type="GO" id="GO:0051082">
    <property type="term" value="F:unfolded protein binding"/>
    <property type="evidence" value="ECO:0007669"/>
    <property type="project" value="InterPro"/>
</dbReference>
<sequence length="63" mass="7294">MEIEDDEATKPEGWLDDELEGIEDPEASKPEDWDDKEDGEWEDLKLKTPSVRRHLAAVSRRGQ</sequence>
<keyword evidence="2" id="KW-0812">Transmembrane</keyword>
<comment type="similarity">
    <text evidence="5">Belongs to the calreticulin family.</text>
</comment>
<feature type="compositionally biased region" description="Acidic residues" evidence="6">
    <location>
        <begin position="14"/>
        <end position="25"/>
    </location>
</feature>
<keyword evidence="5" id="KW-0256">Endoplasmic reticulum</keyword>
<dbReference type="GO" id="GO:0036503">
    <property type="term" value="P:ERAD pathway"/>
    <property type="evidence" value="ECO:0007669"/>
    <property type="project" value="TreeGrafter"/>
</dbReference>
<keyword evidence="3" id="KW-1133">Transmembrane helix</keyword>
<comment type="caution">
    <text evidence="7">The sequence shown here is derived from an EMBL/GenBank/DDBJ whole genome shotgun (WGS) entry which is preliminary data.</text>
</comment>
<evidence type="ECO:0000256" key="1">
    <source>
        <dbReference type="ARBA" id="ARBA00004389"/>
    </source>
</evidence>
<evidence type="ECO:0000256" key="4">
    <source>
        <dbReference type="ARBA" id="ARBA00023136"/>
    </source>
</evidence>
<dbReference type="InterPro" id="IPR009033">
    <property type="entry name" value="Calreticulin/calnexin_P_dom_sf"/>
</dbReference>
<dbReference type="InterPro" id="IPR018124">
    <property type="entry name" value="Calret/calnex_CS"/>
</dbReference>
<evidence type="ECO:0000313" key="7">
    <source>
        <dbReference type="EMBL" id="KAF1002786.1"/>
    </source>
</evidence>
<feature type="compositionally biased region" description="Acidic residues" evidence="6">
    <location>
        <begin position="32"/>
        <end position="41"/>
    </location>
</feature>
<dbReference type="Proteomes" id="UP000593563">
    <property type="component" value="Unassembled WGS sequence"/>
</dbReference>
<dbReference type="Pfam" id="PF00262">
    <property type="entry name" value="Calreticulin"/>
    <property type="match status" value="1"/>
</dbReference>
<dbReference type="Gene3D" id="2.10.250.10">
    <property type="entry name" value="Calreticulin/calnexin, P domain"/>
    <property type="match status" value="1"/>
</dbReference>
<dbReference type="SUPFAM" id="SSF63887">
    <property type="entry name" value="P-domain of calnexin/calreticulin"/>
    <property type="match status" value="1"/>
</dbReference>
<evidence type="ECO:0000256" key="5">
    <source>
        <dbReference type="RuleBase" id="RU362126"/>
    </source>
</evidence>
<dbReference type="InterPro" id="IPR001580">
    <property type="entry name" value="Calret/calnex"/>
</dbReference>
<reference evidence="7" key="1">
    <citation type="submission" date="2020-01" db="EMBL/GenBank/DDBJ databases">
        <title>The Celery Genome Sequence Reveals Sequential Paleo-tetraploidization, Resistance Gene Elimination, Karyotype Evolution, and Functional Innovation in Apiales.</title>
        <authorList>
            <person name="Song X."/>
        </authorList>
    </citation>
    <scope>NUCLEOTIDE SEQUENCE</scope>
    <source>
        <tissue evidence="7">Leaf</tissue>
    </source>
</reference>
<keyword evidence="8" id="KW-1185">Reference proteome</keyword>
<feature type="region of interest" description="Disordered" evidence="6">
    <location>
        <begin position="1"/>
        <end position="45"/>
    </location>
</feature>
<dbReference type="GO" id="GO:0005509">
    <property type="term" value="F:calcium ion binding"/>
    <property type="evidence" value="ECO:0007669"/>
    <property type="project" value="InterPro"/>
</dbReference>
<dbReference type="PROSITE" id="PS00805">
    <property type="entry name" value="CALRETICULIN_REPEAT"/>
    <property type="match status" value="1"/>
</dbReference>
<dbReference type="GO" id="GO:0006457">
    <property type="term" value="P:protein folding"/>
    <property type="evidence" value="ECO:0007669"/>
    <property type="project" value="InterPro"/>
</dbReference>